<keyword evidence="1" id="KW-0472">Membrane</keyword>
<dbReference type="AlphaFoldDB" id="A0A0N4V0J6"/>
<evidence type="ECO:0000313" key="2">
    <source>
        <dbReference type="EMBL" id="VDD88005.1"/>
    </source>
</evidence>
<reference evidence="4" key="1">
    <citation type="submission" date="2017-02" db="UniProtKB">
        <authorList>
            <consortium name="WormBaseParasite"/>
        </authorList>
    </citation>
    <scope>IDENTIFICATION</scope>
</reference>
<evidence type="ECO:0000313" key="4">
    <source>
        <dbReference type="WBParaSite" id="EVEC_0000344001-mRNA-1"/>
    </source>
</evidence>
<dbReference type="OrthoDB" id="5863283at2759"/>
<reference evidence="2 3" key="2">
    <citation type="submission" date="2018-10" db="EMBL/GenBank/DDBJ databases">
        <authorList>
            <consortium name="Pathogen Informatics"/>
        </authorList>
    </citation>
    <scope>NUCLEOTIDE SEQUENCE [LARGE SCALE GENOMIC DNA]</scope>
</reference>
<accession>A0A0N4V0J6</accession>
<evidence type="ECO:0000313" key="3">
    <source>
        <dbReference type="Proteomes" id="UP000274131"/>
    </source>
</evidence>
<feature type="transmembrane region" description="Helical" evidence="1">
    <location>
        <begin position="7"/>
        <end position="25"/>
    </location>
</feature>
<proteinExistence type="predicted"/>
<dbReference type="PANTHER" id="PTHR35573">
    <property type="entry name" value="PROTEIN CBG22129"/>
    <property type="match status" value="1"/>
</dbReference>
<organism evidence="4">
    <name type="scientific">Enterobius vermicularis</name>
    <name type="common">Human pinworm</name>
    <dbReference type="NCBI Taxonomy" id="51028"/>
    <lineage>
        <taxon>Eukaryota</taxon>
        <taxon>Metazoa</taxon>
        <taxon>Ecdysozoa</taxon>
        <taxon>Nematoda</taxon>
        <taxon>Chromadorea</taxon>
        <taxon>Rhabditida</taxon>
        <taxon>Spirurina</taxon>
        <taxon>Oxyuridomorpha</taxon>
        <taxon>Oxyuroidea</taxon>
        <taxon>Oxyuridae</taxon>
        <taxon>Enterobius</taxon>
    </lineage>
</organism>
<keyword evidence="1" id="KW-1133">Transmembrane helix</keyword>
<gene>
    <name evidence="2" type="ORF">EVEC_LOCUS3148</name>
</gene>
<keyword evidence="1" id="KW-0812">Transmembrane</keyword>
<dbReference type="WBParaSite" id="EVEC_0000344001-mRNA-1">
    <property type="protein sequence ID" value="EVEC_0000344001-mRNA-1"/>
    <property type="gene ID" value="EVEC_0000344001"/>
</dbReference>
<evidence type="ECO:0000256" key="1">
    <source>
        <dbReference type="SAM" id="Phobius"/>
    </source>
</evidence>
<sequence length="174" mass="20507">QQNSKTFSFYFFVLFLHFIFFYFYISFSDSPALLFIHDAAITNSTGDEHFPVDFSQELRFFFDVTSYASRRYDNLGVEVSVYKRSTGWLGCGWLYIPSFGLISDFHMCDENPSCPVVPGRQVFEVTIDPSILFSGFFRVFHSNQVPYQLMLRVRNNRHPSEELLCVTYQMRIHY</sequence>
<dbReference type="Proteomes" id="UP000274131">
    <property type="component" value="Unassembled WGS sequence"/>
</dbReference>
<keyword evidence="3" id="KW-1185">Reference proteome</keyword>
<dbReference type="PANTHER" id="PTHR35573:SF2">
    <property type="entry name" value="MD-2-RELATED LIPID-RECOGNITION DOMAIN-CONTAINING PROTEIN"/>
    <property type="match status" value="1"/>
</dbReference>
<name>A0A0N4V0J6_ENTVE</name>
<dbReference type="EMBL" id="UXUI01007520">
    <property type="protein sequence ID" value="VDD88005.1"/>
    <property type="molecule type" value="Genomic_DNA"/>
</dbReference>
<protein>
    <submittedName>
        <fullName evidence="4">ML domain-containing protein</fullName>
    </submittedName>
</protein>